<dbReference type="RefSeq" id="WP_019046432.1">
    <property type="nucleotide sequence ID" value="NZ_BAFO02000026.1"/>
</dbReference>
<feature type="compositionally biased region" description="Polar residues" evidence="1">
    <location>
        <begin position="105"/>
        <end position="115"/>
    </location>
</feature>
<dbReference type="EMBL" id="BAFO02000026">
    <property type="protein sequence ID" value="GAD85166.1"/>
    <property type="molecule type" value="Genomic_DNA"/>
</dbReference>
<evidence type="ECO:0000313" key="3">
    <source>
        <dbReference type="EMBL" id="GAD85166.1"/>
    </source>
</evidence>
<evidence type="ECO:0000256" key="2">
    <source>
        <dbReference type="SAM" id="Phobius"/>
    </source>
</evidence>
<keyword evidence="2" id="KW-1133">Transmembrane helix</keyword>
<dbReference type="Proteomes" id="UP000017048">
    <property type="component" value="Unassembled WGS sequence"/>
</dbReference>
<evidence type="ECO:0000256" key="1">
    <source>
        <dbReference type="SAM" id="MobiDB-lite"/>
    </source>
</evidence>
<keyword evidence="2" id="KW-0472">Membrane</keyword>
<dbReference type="GeneID" id="91519971"/>
<keyword evidence="2" id="KW-0812">Transmembrane</keyword>
<reference evidence="3 4" key="1">
    <citation type="journal article" date="2014" name="BMC Genomics">
        <title>Genome based analysis of type-I polyketide synthase and nonribosomal peptide synthetase gene clusters in seven strains of five representative Nocardia species.</title>
        <authorList>
            <person name="Komaki H."/>
            <person name="Ichikawa N."/>
            <person name="Hosoyama A."/>
            <person name="Takahashi-Nakaguchi A."/>
            <person name="Matsuzawa T."/>
            <person name="Suzuki K."/>
            <person name="Fujita N."/>
            <person name="Gonoi T."/>
        </authorList>
    </citation>
    <scope>NUCLEOTIDE SEQUENCE [LARGE SCALE GENOMIC DNA]</scope>
    <source>
        <strain evidence="3 4">NBRC 15531</strain>
    </source>
</reference>
<accession>U5EFM4</accession>
<gene>
    <name evidence="3" type="ORF">NCAST_26_01440</name>
</gene>
<keyword evidence="4" id="KW-1185">Reference proteome</keyword>
<feature type="transmembrane region" description="Helical" evidence="2">
    <location>
        <begin position="73"/>
        <end position="95"/>
    </location>
</feature>
<feature type="region of interest" description="Disordered" evidence="1">
    <location>
        <begin position="93"/>
        <end position="115"/>
    </location>
</feature>
<comment type="caution">
    <text evidence="3">The sequence shown here is derived from an EMBL/GenBank/DDBJ whole genome shotgun (WGS) entry which is preliminary data.</text>
</comment>
<name>U5EFM4_NOCAS</name>
<dbReference type="AlphaFoldDB" id="U5EFM4"/>
<organism evidence="3 4">
    <name type="scientific">Nocardia asteroides NBRC 15531</name>
    <dbReference type="NCBI Taxonomy" id="1110697"/>
    <lineage>
        <taxon>Bacteria</taxon>
        <taxon>Bacillati</taxon>
        <taxon>Actinomycetota</taxon>
        <taxon>Actinomycetes</taxon>
        <taxon>Mycobacteriales</taxon>
        <taxon>Nocardiaceae</taxon>
        <taxon>Nocardia</taxon>
    </lineage>
</organism>
<proteinExistence type="predicted"/>
<evidence type="ECO:0000313" key="4">
    <source>
        <dbReference type="Proteomes" id="UP000017048"/>
    </source>
</evidence>
<sequence>MPDQLSHGLFRHARPLGRHGEPGSLRVDDLTGLDVALLVGIRTRFTASAAAALFAVFALAMLTSVGFAATAEYAVPVLIGGALIVAATAGASGTAHTDHGVEQRYSATSGNARSR</sequence>
<protein>
    <submittedName>
        <fullName evidence="3">Uncharacterized protein</fullName>
    </submittedName>
</protein>
<feature type="transmembrane region" description="Helical" evidence="2">
    <location>
        <begin position="45"/>
        <end position="67"/>
    </location>
</feature>